<dbReference type="RefSeq" id="WP_380748228.1">
    <property type="nucleotide sequence ID" value="NZ_JBHULT010000005.1"/>
</dbReference>
<comment type="caution">
    <text evidence="1">The sequence shown here is derived from an EMBL/GenBank/DDBJ whole genome shotgun (WGS) entry which is preliminary data.</text>
</comment>
<protein>
    <submittedName>
        <fullName evidence="1">Uncharacterized protein</fullName>
    </submittedName>
</protein>
<proteinExistence type="predicted"/>
<accession>A0ABW5IV66</accession>
<name>A0ABW5IV66_9FLAO</name>
<keyword evidence="2" id="KW-1185">Reference proteome</keyword>
<sequence length="317" mass="37293">MKITIISPFSFGYINALVEELQSYPSVEVSFIQLDKFKLEYSGVPQRVKNFFSKTLLCRNIKQKYLEDQIKKEILSCPPSNYILVIRPDKLKGETLLFLKEHTKQLISYYFDAIVNIPKMKERLPYFDKVYSYEKEDVEKYDLGFITNFIPVDHYIKNKENNIVFNISSYDERFPVIEAVARQLNEQNHPYNILIRQRKGLKSKYVKMLRDYLPLSETKKMIEQAGILLDIQKCDQKGLSFRVFEALGAGKKLITTNSAVVDYDFFNPDNICVINKKKPVISKEFLNKPYVDIPESIVAKYRRRAWIKEVFGIEKRN</sequence>
<evidence type="ECO:0000313" key="2">
    <source>
        <dbReference type="Proteomes" id="UP001597468"/>
    </source>
</evidence>
<reference evidence="2" key="1">
    <citation type="journal article" date="2019" name="Int. J. Syst. Evol. Microbiol.">
        <title>The Global Catalogue of Microorganisms (GCM) 10K type strain sequencing project: providing services to taxonomists for standard genome sequencing and annotation.</title>
        <authorList>
            <consortium name="The Broad Institute Genomics Platform"/>
            <consortium name="The Broad Institute Genome Sequencing Center for Infectious Disease"/>
            <person name="Wu L."/>
            <person name="Ma J."/>
        </authorList>
    </citation>
    <scope>NUCLEOTIDE SEQUENCE [LARGE SCALE GENOMIC DNA]</scope>
    <source>
        <strain evidence="2">KCTC 42585</strain>
    </source>
</reference>
<organism evidence="1 2">
    <name type="scientific">Salinimicrobium flavum</name>
    <dbReference type="NCBI Taxonomy" id="1737065"/>
    <lineage>
        <taxon>Bacteria</taxon>
        <taxon>Pseudomonadati</taxon>
        <taxon>Bacteroidota</taxon>
        <taxon>Flavobacteriia</taxon>
        <taxon>Flavobacteriales</taxon>
        <taxon>Flavobacteriaceae</taxon>
        <taxon>Salinimicrobium</taxon>
    </lineage>
</organism>
<evidence type="ECO:0000313" key="1">
    <source>
        <dbReference type="EMBL" id="MFD2516807.1"/>
    </source>
</evidence>
<dbReference type="EMBL" id="JBHULT010000005">
    <property type="protein sequence ID" value="MFD2516807.1"/>
    <property type="molecule type" value="Genomic_DNA"/>
</dbReference>
<dbReference type="Proteomes" id="UP001597468">
    <property type="component" value="Unassembled WGS sequence"/>
</dbReference>
<gene>
    <name evidence="1" type="ORF">ACFSTG_02780</name>
</gene>